<dbReference type="Proteomes" id="UP001281447">
    <property type="component" value="Unassembled WGS sequence"/>
</dbReference>
<organism evidence="1 2">
    <name type="scientific">Tigheibacillus halophilus</name>
    <dbReference type="NCBI Taxonomy" id="361280"/>
    <lineage>
        <taxon>Bacteria</taxon>
        <taxon>Bacillati</taxon>
        <taxon>Bacillota</taxon>
        <taxon>Bacilli</taxon>
        <taxon>Bacillales</taxon>
        <taxon>Bacillaceae</taxon>
        <taxon>Tigheibacillus</taxon>
    </lineage>
</organism>
<sequence length="323" mass="37005">MDVNQSITTYTDIFETLKKQLRWKVSGNQLLMTIASTYLTGENTFDSERFLVIADEIKAQSKPFSIWRSPSRFGIAAVLDAHFDDAAEQIRQLFQVYDQMTAAKFHRGPFTCIAAATLLMQGKNEDIDTDVIIARAKRIYKDMKDEHILLTSSQDYPMAISLACQNKEDIIQEAEQHYQRLHLHGFRKGNDLQFLSHILALGHPYSGQSLVSNTADVFDAFKGIDLKPKPSYYPFIGMLALLPDVEQHVQMVKELYSKLRMQKHFKWQKRHEYHVGCRTGCQRSAERSINCRCQPVYHHGIRSPGTTGRYDCSCCQFGCCSTE</sequence>
<reference evidence="1 2" key="1">
    <citation type="submission" date="2023-10" db="EMBL/GenBank/DDBJ databases">
        <title>Virgibacillus halophilus 5B73C genome.</title>
        <authorList>
            <person name="Miliotis G."/>
            <person name="Sengupta P."/>
            <person name="Hameed A."/>
            <person name="Chuvochina M."/>
            <person name="Mcdonagh F."/>
            <person name="Simpson A.C."/>
            <person name="Singh N.K."/>
            <person name="Rekha P.D."/>
            <person name="Raman K."/>
            <person name="Hugenholtz P."/>
            <person name="Venkateswaran K."/>
        </authorList>
    </citation>
    <scope>NUCLEOTIDE SEQUENCE [LARGE SCALE GENOMIC DNA]</scope>
    <source>
        <strain evidence="1 2">5B73C</strain>
    </source>
</reference>
<dbReference type="Pfam" id="PF13170">
    <property type="entry name" value="DUF4003"/>
    <property type="match status" value="1"/>
</dbReference>
<dbReference type="EMBL" id="JAWDIP010000003">
    <property type="protein sequence ID" value="MDY0394290.1"/>
    <property type="molecule type" value="Genomic_DNA"/>
</dbReference>
<accession>A0ABU5C519</accession>
<gene>
    <name evidence="1" type="ORF">RWE15_07125</name>
</gene>
<comment type="caution">
    <text evidence="1">The sequence shown here is derived from an EMBL/GenBank/DDBJ whole genome shotgun (WGS) entry which is preliminary data.</text>
</comment>
<keyword evidence="2" id="KW-1185">Reference proteome</keyword>
<protein>
    <submittedName>
        <fullName evidence="1">DUF4003 family protein</fullName>
    </submittedName>
</protein>
<evidence type="ECO:0000313" key="2">
    <source>
        <dbReference type="Proteomes" id="UP001281447"/>
    </source>
</evidence>
<dbReference type="InterPro" id="IPR025062">
    <property type="entry name" value="DUF4003"/>
</dbReference>
<name>A0ABU5C519_9BACI</name>
<evidence type="ECO:0000313" key="1">
    <source>
        <dbReference type="EMBL" id="MDY0394290.1"/>
    </source>
</evidence>
<proteinExistence type="predicted"/>